<proteinExistence type="predicted"/>
<dbReference type="HOGENOM" id="CLU_1994380_0_0_1"/>
<gene>
    <name evidence="1" type="ORF">WALSEDRAFT_60512</name>
</gene>
<dbReference type="GeneID" id="18473998"/>
<evidence type="ECO:0000313" key="1">
    <source>
        <dbReference type="EMBL" id="EIM21304.1"/>
    </source>
</evidence>
<dbReference type="Proteomes" id="UP000005242">
    <property type="component" value="Unassembled WGS sequence"/>
</dbReference>
<dbReference type="EMBL" id="JH668233">
    <property type="protein sequence ID" value="EIM21304.1"/>
    <property type="molecule type" value="Genomic_DNA"/>
</dbReference>
<dbReference type="KEGG" id="wse:WALSEDRAFT_60512"/>
<name>I4YBG2_WALMC</name>
<keyword evidence="2" id="KW-1185">Reference proteome</keyword>
<protein>
    <submittedName>
        <fullName evidence="1">Uncharacterized protein</fullName>
    </submittedName>
</protein>
<sequence>MIRRTHFRQEKHEVSCPVFAEVRKGNDNLYIKDDGKEKRLFGITLRAYKDAQLPLFFLTLPMVFYNVLWCAKYTGPGDRFPDPTIIWPKGDCRWCYRSYETSDDSHISLRNNLKRWYDDSIFEII</sequence>
<reference evidence="1 2" key="1">
    <citation type="journal article" date="2012" name="Fungal Genet. Biol.">
        <title>The genome of the xerotolerant mold Wallemia sebi reveals adaptations to osmotic stress and suggests cryptic sexual reproduction.</title>
        <authorList>
            <person name="Padamsee M."/>
            <person name="Kumar T.K.A."/>
            <person name="Riley R."/>
            <person name="Binder M."/>
            <person name="Boyd A."/>
            <person name="Calvo A.M."/>
            <person name="Furukawa K."/>
            <person name="Hesse C."/>
            <person name="Hohmann S."/>
            <person name="James T.Y."/>
            <person name="LaButti K."/>
            <person name="Lapidus A."/>
            <person name="Lindquist E."/>
            <person name="Lucas S."/>
            <person name="Miller K."/>
            <person name="Shantappa S."/>
            <person name="Grigoriev I.V."/>
            <person name="Hibbett D.S."/>
            <person name="McLaughlin D.J."/>
            <person name="Spatafora J.W."/>
            <person name="Aime M.C."/>
        </authorList>
    </citation>
    <scope>NUCLEOTIDE SEQUENCE [LARGE SCALE GENOMIC DNA]</scope>
    <source>
        <strain evidence="2">ATCC MYA-4683 / CBS 633.66</strain>
    </source>
</reference>
<dbReference type="RefSeq" id="XP_006958656.1">
    <property type="nucleotide sequence ID" value="XM_006958594.1"/>
</dbReference>
<dbReference type="AlphaFoldDB" id="I4YBG2"/>
<accession>I4YBG2</accession>
<organism evidence="1 2">
    <name type="scientific">Wallemia mellicola (strain ATCC MYA-4683 / CBS 633.66)</name>
    <name type="common">Wallemia sebi (CBS 633.66)</name>
    <dbReference type="NCBI Taxonomy" id="671144"/>
    <lineage>
        <taxon>Eukaryota</taxon>
        <taxon>Fungi</taxon>
        <taxon>Dikarya</taxon>
        <taxon>Basidiomycota</taxon>
        <taxon>Wallemiomycotina</taxon>
        <taxon>Wallemiomycetes</taxon>
        <taxon>Wallemiales</taxon>
        <taxon>Wallemiaceae</taxon>
        <taxon>Wallemia</taxon>
    </lineage>
</organism>
<evidence type="ECO:0000313" key="2">
    <source>
        <dbReference type="Proteomes" id="UP000005242"/>
    </source>
</evidence>
<dbReference type="InParanoid" id="I4YBG2"/>